<dbReference type="AlphaFoldDB" id="A0A6M3LPG1"/>
<protein>
    <submittedName>
        <fullName evidence="1">Uncharacterized protein</fullName>
    </submittedName>
</protein>
<gene>
    <name evidence="1" type="ORF">MM415B06448_0004</name>
</gene>
<dbReference type="EMBL" id="MT143478">
    <property type="protein sequence ID" value="QJA97267.1"/>
    <property type="molecule type" value="Genomic_DNA"/>
</dbReference>
<evidence type="ECO:0000313" key="1">
    <source>
        <dbReference type="EMBL" id="QJA97267.1"/>
    </source>
</evidence>
<reference evidence="1" key="1">
    <citation type="submission" date="2020-03" db="EMBL/GenBank/DDBJ databases">
        <title>The deep terrestrial virosphere.</title>
        <authorList>
            <person name="Holmfeldt K."/>
            <person name="Nilsson E."/>
            <person name="Simone D."/>
            <person name="Lopez-Fernandez M."/>
            <person name="Wu X."/>
            <person name="de Brujin I."/>
            <person name="Lundin D."/>
            <person name="Andersson A."/>
            <person name="Bertilsson S."/>
            <person name="Dopson M."/>
        </authorList>
    </citation>
    <scope>NUCLEOTIDE SEQUENCE</scope>
    <source>
        <strain evidence="1">MM415B06448</strain>
    </source>
</reference>
<accession>A0A6M3LPG1</accession>
<organism evidence="1">
    <name type="scientific">viral metagenome</name>
    <dbReference type="NCBI Taxonomy" id="1070528"/>
    <lineage>
        <taxon>unclassified sequences</taxon>
        <taxon>metagenomes</taxon>
        <taxon>organismal metagenomes</taxon>
    </lineage>
</organism>
<sequence>MEQIKLSEYIKALQALYEDHGDTLPLYYAIDDEGNDFKLVYYEPGTMQLDEPDAMEVICIN</sequence>
<proteinExistence type="predicted"/>
<name>A0A6M3LPG1_9ZZZZ</name>